<proteinExistence type="predicted"/>
<gene>
    <name evidence="1" type="ORF">K457DRAFT_133402</name>
</gene>
<dbReference type="OrthoDB" id="2429344at2759"/>
<dbReference type="Gene3D" id="1.20.1280.50">
    <property type="match status" value="1"/>
</dbReference>
<sequence length="679" mass="78327">MKRYLHRRLHRTSPASTTIAQTNISPLEIPEILDLIFSFLNDSTLRRSVLRVSRQWYLLSQTRLSREVVWFEHSRASKKERALCTLPGASKVHFSFHSITPAAFKAVRDALLHLEDEGESGGKQRHRRRPGSNALDCHTNSYINQPTSTSTQTVYGFTPLREMDLFVWYTHTDSLEWFPFPSSLVSLTIGFTYAHYTTIDLHVILEKCPALERLRIESHGTPVILSGPAPRLKLTTKDTSQLPPLSLRSLVLCGIGFAQEDLETLLPLTPNLKELQLRAMLWRYDRDNYEWARLFQLLKKRNITLDKAHFSMAGRKMTAEETEMLMTGVLRPSSQERSLWALDLTPQLLQSVFSLADTLTTLEILWKPTSKEYPRTCCERSLDNTHALIHKQLCESPRLVHLTTLKTIVRLQDIDLFGRAGYTDLDSRDEATIAENFQSSPSTSRPPPPAIWRCRGLRTLHIDFHIPQTTEARSVYSRIVFGYVSRVCPLLEDLQIGTQETCHSWVGPIYYFRYYSGISMNLSGGLCLLGRLKFLQRLRVFSDVGVSKIAYRDWDVNWISTSGRKSMLSNWRRRREVKSWREWRRNEDQVESIRTRIRMRLAISGASHPTPDADALILKQLENLGLLLDVEEMVKEMGVKGFRPMPALEELSFNHPTLMPPEYVFEHLFPSMLDKLRSR</sequence>
<dbReference type="InterPro" id="IPR032675">
    <property type="entry name" value="LRR_dom_sf"/>
</dbReference>
<dbReference type="SUPFAM" id="SSF52047">
    <property type="entry name" value="RNI-like"/>
    <property type="match status" value="1"/>
</dbReference>
<evidence type="ECO:0008006" key="3">
    <source>
        <dbReference type="Google" id="ProtNLM"/>
    </source>
</evidence>
<evidence type="ECO:0000313" key="2">
    <source>
        <dbReference type="Proteomes" id="UP000078512"/>
    </source>
</evidence>
<evidence type="ECO:0000313" key="1">
    <source>
        <dbReference type="EMBL" id="OAQ34354.1"/>
    </source>
</evidence>
<dbReference type="AlphaFoldDB" id="A0A197KD84"/>
<organism evidence="1 2">
    <name type="scientific">Linnemannia elongata AG-77</name>
    <dbReference type="NCBI Taxonomy" id="1314771"/>
    <lineage>
        <taxon>Eukaryota</taxon>
        <taxon>Fungi</taxon>
        <taxon>Fungi incertae sedis</taxon>
        <taxon>Mucoromycota</taxon>
        <taxon>Mortierellomycotina</taxon>
        <taxon>Mortierellomycetes</taxon>
        <taxon>Mortierellales</taxon>
        <taxon>Mortierellaceae</taxon>
        <taxon>Linnemannia</taxon>
    </lineage>
</organism>
<keyword evidence="2" id="KW-1185">Reference proteome</keyword>
<dbReference type="Gene3D" id="3.80.10.10">
    <property type="entry name" value="Ribonuclease Inhibitor"/>
    <property type="match status" value="1"/>
</dbReference>
<accession>A0A197KD84</accession>
<reference evidence="1 2" key="1">
    <citation type="submission" date="2016-05" db="EMBL/GenBank/DDBJ databases">
        <title>Genome sequencing reveals origins of a unique bacterial endosymbiosis in the earliest lineages of terrestrial Fungi.</title>
        <authorList>
            <consortium name="DOE Joint Genome Institute"/>
            <person name="Uehling J."/>
            <person name="Gryganskyi A."/>
            <person name="Hameed K."/>
            <person name="Tschaplinski T."/>
            <person name="Misztal P."/>
            <person name="Wu S."/>
            <person name="Desiro A."/>
            <person name="Vande Pol N."/>
            <person name="Du Z.-Y."/>
            <person name="Zienkiewicz A."/>
            <person name="Zienkiewicz K."/>
            <person name="Morin E."/>
            <person name="Tisserant E."/>
            <person name="Splivallo R."/>
            <person name="Hainaut M."/>
            <person name="Henrissat B."/>
            <person name="Ohm R."/>
            <person name="Kuo A."/>
            <person name="Yan J."/>
            <person name="Lipzen A."/>
            <person name="Nolan M."/>
            <person name="Labutti K."/>
            <person name="Barry K."/>
            <person name="Goldstein A."/>
            <person name="Labbe J."/>
            <person name="Schadt C."/>
            <person name="Tuskan G."/>
            <person name="Grigoriev I."/>
            <person name="Martin F."/>
            <person name="Vilgalys R."/>
            <person name="Bonito G."/>
        </authorList>
    </citation>
    <scope>NUCLEOTIDE SEQUENCE [LARGE SCALE GENOMIC DNA]</scope>
    <source>
        <strain evidence="1 2">AG-77</strain>
    </source>
</reference>
<name>A0A197KD84_9FUNG</name>
<dbReference type="EMBL" id="KV442017">
    <property type="protein sequence ID" value="OAQ34354.1"/>
    <property type="molecule type" value="Genomic_DNA"/>
</dbReference>
<protein>
    <recommendedName>
        <fullName evidence="3">F-box domain-containing protein</fullName>
    </recommendedName>
</protein>
<dbReference type="Proteomes" id="UP000078512">
    <property type="component" value="Unassembled WGS sequence"/>
</dbReference>